<evidence type="ECO:0000256" key="3">
    <source>
        <dbReference type="ARBA" id="ARBA00022763"/>
    </source>
</evidence>
<evidence type="ECO:0000313" key="11">
    <source>
        <dbReference type="EMBL" id="PRR79044.1"/>
    </source>
</evidence>
<dbReference type="SUPFAM" id="SSF55945">
    <property type="entry name" value="TATA-box binding protein-like"/>
    <property type="match status" value="1"/>
</dbReference>
<dbReference type="Gene3D" id="1.10.1670.10">
    <property type="entry name" value="Helix-hairpin-Helix base-excision DNA repair enzymes (C-terminal)"/>
    <property type="match status" value="1"/>
</dbReference>
<dbReference type="SUPFAM" id="SSF48150">
    <property type="entry name" value="DNA-glycosylase"/>
    <property type="match status" value="1"/>
</dbReference>
<evidence type="ECO:0000259" key="10">
    <source>
        <dbReference type="SMART" id="SM00478"/>
    </source>
</evidence>
<dbReference type="SMART" id="SM00478">
    <property type="entry name" value="ENDO3c"/>
    <property type="match status" value="1"/>
</dbReference>
<gene>
    <name evidence="11" type="ORF">CLLI_10850</name>
</gene>
<dbReference type="EMBL" id="PVXO01000032">
    <property type="protein sequence ID" value="PRR79044.1"/>
    <property type="molecule type" value="Genomic_DNA"/>
</dbReference>
<dbReference type="CDD" id="cd00056">
    <property type="entry name" value="ENDO3c"/>
    <property type="match status" value="1"/>
</dbReference>
<keyword evidence="8" id="KW-0326">Glycosidase</keyword>
<sequence>MDFDYVEESIQNGVKSVKIKNVKNFELAHIFECGQCFRWNEQENGNYIGVAFGKVIEVEKRDNDVIIYNTDEKEFSQIWVNYFHLYRDYSEIKSILSRDELLKKSVDFGYGIRLLQQEPFELIVSFIISANNRIPMIKRAIENISKKWGEPILYKGNTYYSFPTIERLNKATQEELEACSTGFRAKYIKDTVEKIHNNINPDSNEYNKLFDINWIKDQQDDICHNALQGFMGIGPKVADCIMLFSMGKYSAFPVDVWVKRAMQHFYLAPDVSLKKIRDFARNKFGELSGFAQQYLFYYARENHIII</sequence>
<dbReference type="GO" id="GO:0003684">
    <property type="term" value="F:damaged DNA binding"/>
    <property type="evidence" value="ECO:0007669"/>
    <property type="project" value="InterPro"/>
</dbReference>
<feature type="domain" description="HhH-GPD" evidence="10">
    <location>
        <begin position="128"/>
        <end position="300"/>
    </location>
</feature>
<comment type="similarity">
    <text evidence="1">Belongs to the type-1 OGG1 family.</text>
</comment>
<evidence type="ECO:0000256" key="9">
    <source>
        <dbReference type="ARBA" id="ARBA00044632"/>
    </source>
</evidence>
<evidence type="ECO:0000313" key="12">
    <source>
        <dbReference type="Proteomes" id="UP000239706"/>
    </source>
</evidence>
<dbReference type="Proteomes" id="UP000239706">
    <property type="component" value="Unassembled WGS sequence"/>
</dbReference>
<evidence type="ECO:0000256" key="4">
    <source>
        <dbReference type="ARBA" id="ARBA00022801"/>
    </source>
</evidence>
<evidence type="ECO:0000256" key="2">
    <source>
        <dbReference type="ARBA" id="ARBA00012720"/>
    </source>
</evidence>
<keyword evidence="4" id="KW-0378">Hydrolase</keyword>
<dbReference type="OrthoDB" id="9798522at2"/>
<accession>A0A2T0B577</accession>
<keyword evidence="6" id="KW-0456">Lyase</keyword>
<comment type="caution">
    <text evidence="11">The sequence shown here is derived from an EMBL/GenBank/DDBJ whole genome shotgun (WGS) entry which is preliminary data.</text>
</comment>
<dbReference type="InterPro" id="IPR012904">
    <property type="entry name" value="OGG_N"/>
</dbReference>
<keyword evidence="5" id="KW-0234">DNA repair</keyword>
<dbReference type="Gene3D" id="1.10.340.30">
    <property type="entry name" value="Hypothetical protein, domain 2"/>
    <property type="match status" value="1"/>
</dbReference>
<keyword evidence="12" id="KW-1185">Reference proteome</keyword>
<evidence type="ECO:0000256" key="7">
    <source>
        <dbReference type="ARBA" id="ARBA00023268"/>
    </source>
</evidence>
<evidence type="ECO:0000256" key="5">
    <source>
        <dbReference type="ARBA" id="ARBA00023204"/>
    </source>
</evidence>
<dbReference type="AlphaFoldDB" id="A0A2T0B577"/>
<keyword evidence="3" id="KW-0227">DNA damage</keyword>
<evidence type="ECO:0000256" key="8">
    <source>
        <dbReference type="ARBA" id="ARBA00023295"/>
    </source>
</evidence>
<dbReference type="GO" id="GO:0140078">
    <property type="term" value="F:class I DNA-(apurinic or apyrimidinic site) endonuclease activity"/>
    <property type="evidence" value="ECO:0007669"/>
    <property type="project" value="UniProtKB-EC"/>
</dbReference>
<comment type="catalytic activity">
    <reaction evidence="9">
        <text>2'-deoxyribonucleotide-(2'-deoxyribose 5'-phosphate)-2'-deoxyribonucleotide-DNA = a 3'-end 2'-deoxyribonucleotide-(2,3-dehydro-2,3-deoxyribose 5'-phosphate)-DNA + a 5'-end 5'-phospho-2'-deoxyribonucleoside-DNA + H(+)</text>
        <dbReference type="Rhea" id="RHEA:66592"/>
        <dbReference type="Rhea" id="RHEA-COMP:13180"/>
        <dbReference type="Rhea" id="RHEA-COMP:16897"/>
        <dbReference type="Rhea" id="RHEA-COMP:17067"/>
        <dbReference type="ChEBI" id="CHEBI:15378"/>
        <dbReference type="ChEBI" id="CHEBI:136412"/>
        <dbReference type="ChEBI" id="CHEBI:157695"/>
        <dbReference type="ChEBI" id="CHEBI:167181"/>
        <dbReference type="EC" id="4.2.99.18"/>
    </reaction>
</comment>
<evidence type="ECO:0000256" key="1">
    <source>
        <dbReference type="ARBA" id="ARBA00010679"/>
    </source>
</evidence>
<name>A0A2T0B577_9CLOT</name>
<dbReference type="EC" id="4.2.99.18" evidence="2"/>
<protein>
    <recommendedName>
        <fullName evidence="2">DNA-(apurinic or apyrimidinic site) lyase</fullName>
        <ecNumber evidence="2">4.2.99.18</ecNumber>
    </recommendedName>
</protein>
<reference evidence="11 12" key="1">
    <citation type="submission" date="2018-03" db="EMBL/GenBank/DDBJ databases">
        <title>Genome sequence of Clostridium liquoris DSM 100320.</title>
        <authorList>
            <person name="Poehlein A."/>
            <person name="Daniel R."/>
        </authorList>
    </citation>
    <scope>NUCLEOTIDE SEQUENCE [LARGE SCALE GENOMIC DNA]</scope>
    <source>
        <strain evidence="11 12">DSM 100320</strain>
    </source>
</reference>
<dbReference type="Pfam" id="PF07934">
    <property type="entry name" value="OGG_N"/>
    <property type="match status" value="1"/>
</dbReference>
<dbReference type="Gene3D" id="3.30.310.260">
    <property type="match status" value="1"/>
</dbReference>
<keyword evidence="7" id="KW-0511">Multifunctional enzyme</keyword>
<dbReference type="GO" id="GO:0008534">
    <property type="term" value="F:oxidized purine nucleobase lesion DNA N-glycosylase activity"/>
    <property type="evidence" value="ECO:0007669"/>
    <property type="project" value="InterPro"/>
</dbReference>
<evidence type="ECO:0000256" key="6">
    <source>
        <dbReference type="ARBA" id="ARBA00023239"/>
    </source>
</evidence>
<dbReference type="InterPro" id="IPR023170">
    <property type="entry name" value="HhH_base_excis_C"/>
</dbReference>
<dbReference type="GO" id="GO:0006289">
    <property type="term" value="P:nucleotide-excision repair"/>
    <property type="evidence" value="ECO:0007669"/>
    <property type="project" value="InterPro"/>
</dbReference>
<dbReference type="InterPro" id="IPR003265">
    <property type="entry name" value="HhH-GPD_domain"/>
</dbReference>
<dbReference type="GO" id="GO:0006284">
    <property type="term" value="P:base-excision repair"/>
    <property type="evidence" value="ECO:0007669"/>
    <property type="project" value="InterPro"/>
</dbReference>
<proteinExistence type="inferred from homology"/>
<dbReference type="PANTHER" id="PTHR10242:SF2">
    <property type="entry name" value="N-GLYCOSYLASE_DNA LYASE"/>
    <property type="match status" value="1"/>
</dbReference>
<dbReference type="PANTHER" id="PTHR10242">
    <property type="entry name" value="8-OXOGUANINE DNA GLYCOSYLASE"/>
    <property type="match status" value="1"/>
</dbReference>
<dbReference type="InterPro" id="IPR011257">
    <property type="entry name" value="DNA_glycosylase"/>
</dbReference>
<dbReference type="Pfam" id="PF00730">
    <property type="entry name" value="HhH-GPD"/>
    <property type="match status" value="1"/>
</dbReference>
<dbReference type="InterPro" id="IPR052054">
    <property type="entry name" value="Oxidative_DNA_repair_enzyme"/>
</dbReference>
<organism evidence="11 12">
    <name type="scientific">Clostridium liquoris</name>
    <dbReference type="NCBI Taxonomy" id="1289519"/>
    <lineage>
        <taxon>Bacteria</taxon>
        <taxon>Bacillati</taxon>
        <taxon>Bacillota</taxon>
        <taxon>Clostridia</taxon>
        <taxon>Eubacteriales</taxon>
        <taxon>Clostridiaceae</taxon>
        <taxon>Clostridium</taxon>
    </lineage>
</organism>
<dbReference type="RefSeq" id="WP_106063226.1">
    <property type="nucleotide sequence ID" value="NZ_PVXO01000032.1"/>
</dbReference>